<evidence type="ECO:0000256" key="3">
    <source>
        <dbReference type="ARBA" id="ARBA00023295"/>
    </source>
</evidence>
<dbReference type="EMBL" id="QVLU01000003">
    <property type="protein sequence ID" value="RGE73397.1"/>
    <property type="molecule type" value="Genomic_DNA"/>
</dbReference>
<protein>
    <recommendedName>
        <fullName evidence="5">Beta-galactosidase</fullName>
        <ecNumber evidence="5">3.2.1.23</ecNumber>
    </recommendedName>
</protein>
<dbReference type="OrthoDB" id="9813184at2"/>
<dbReference type="PRINTS" id="PR00742">
    <property type="entry name" value="GLHYDRLASE35"/>
</dbReference>
<feature type="active site" description="Proton donor" evidence="4">
    <location>
        <position position="166"/>
    </location>
</feature>
<dbReference type="FunFam" id="3.20.20.80:FF:000115">
    <property type="entry name" value="Beta-galactosidase"/>
    <property type="match status" value="1"/>
</dbReference>
<name>A0A3E3J212_9FIRM</name>
<dbReference type="InterPro" id="IPR026283">
    <property type="entry name" value="B-gal_1-like"/>
</dbReference>
<dbReference type="PIRSF" id="PIRSF006336">
    <property type="entry name" value="B-gal"/>
    <property type="match status" value="1"/>
</dbReference>
<dbReference type="GO" id="GO:0005975">
    <property type="term" value="P:carbohydrate metabolic process"/>
    <property type="evidence" value="ECO:0007669"/>
    <property type="project" value="InterPro"/>
</dbReference>
<keyword evidence="3 5" id="KW-0326">Glycosidase</keyword>
<dbReference type="InterPro" id="IPR031330">
    <property type="entry name" value="Gly_Hdrlase_35_cat"/>
</dbReference>
<evidence type="ECO:0000256" key="5">
    <source>
        <dbReference type="RuleBase" id="RU000675"/>
    </source>
</evidence>
<evidence type="ECO:0000259" key="9">
    <source>
        <dbReference type="Pfam" id="PF21317"/>
    </source>
</evidence>
<feature type="domain" description="Glycoside hydrolase 35 catalytic" evidence="8">
    <location>
        <begin position="14"/>
        <end position="331"/>
    </location>
</feature>
<gene>
    <name evidence="11" type="ORF">DWY69_04195</name>
</gene>
<sequence>MMTNTGTFEIRDKFYLNGKPFQIISGGIHYFRVLPEYWEDRLRKLKEMGCNTVETYIPWNMHEPEKGRFDFYGEKVHGMLDIVSFIRKAQQLGLWVILRPSPYICAEWDFGGLPAWLLAQGDMALRTSDERFLCHVRAYYDRLMPLLAPLQIDHGGPVIMLQVENEYGSFGNDKKYLESLRDMMRGQGITVPLFASDGPGHNMLSNTRIDGVLPTANFGSGTKRAFSILEEYTDGGPCMCTEFWIGWFDAWRDEKHHKGNMEIAAKELEELLELGNVNFYMFEGGTNFGFMNGSNYGDHLTADVTSYDYDALLTEDGQITEKYRRFQEIISRHRGKGAEPETDESITGSKLSGEDGEEKNFRERTAYGTCNVSQKVDLFHALDCLAEPVETLSPMSMERLGQSYGYTLYSSVLHTERQLHSIRLYQAADRAICFADGKRILTAMDRELLERHEVEPTVSQDIRLDILMENMGRVNYGPMINWQRKGIDGCVMINDCFAQHGWQQYCLPMDNLEKLDFTRGYDEGMPAFYRFAFTVEAPGDTFLDCSGWGKGCVFVNGFHLGRFWEAGPQKRLYLPGALLKKGENEIILFESEGKCADSISLLAEPDLG</sequence>
<dbReference type="Pfam" id="PF21317">
    <property type="entry name" value="BetaGal_ABD_1"/>
    <property type="match status" value="1"/>
</dbReference>
<feature type="active site" description="Nucleophile" evidence="4">
    <location>
        <position position="242"/>
    </location>
</feature>
<dbReference type="InterPro" id="IPR019801">
    <property type="entry name" value="Glyco_hydro_35_CS"/>
</dbReference>
<accession>A0A3E3J212</accession>
<evidence type="ECO:0000259" key="8">
    <source>
        <dbReference type="Pfam" id="PF01301"/>
    </source>
</evidence>
<comment type="caution">
    <text evidence="11">The sequence shown here is derived from an EMBL/GenBank/DDBJ whole genome shotgun (WGS) entry which is preliminary data.</text>
</comment>
<dbReference type="SUPFAM" id="SSF51445">
    <property type="entry name" value="(Trans)glycosidases"/>
    <property type="match status" value="1"/>
</dbReference>
<evidence type="ECO:0000256" key="6">
    <source>
        <dbReference type="RuleBase" id="RU003679"/>
    </source>
</evidence>
<comment type="catalytic activity">
    <reaction evidence="5">
        <text>Hydrolysis of terminal non-reducing beta-D-galactose residues in beta-D-galactosides.</text>
        <dbReference type="EC" id="3.2.1.23"/>
    </reaction>
</comment>
<feature type="domain" description="Beta-galactosidase galactose-binding" evidence="10">
    <location>
        <begin position="526"/>
        <end position="584"/>
    </location>
</feature>
<organism evidence="11 12">
    <name type="scientific">Eisenbergiella massiliensis</name>
    <dbReference type="NCBI Taxonomy" id="1720294"/>
    <lineage>
        <taxon>Bacteria</taxon>
        <taxon>Bacillati</taxon>
        <taxon>Bacillota</taxon>
        <taxon>Clostridia</taxon>
        <taxon>Lachnospirales</taxon>
        <taxon>Lachnospiraceae</taxon>
        <taxon>Eisenbergiella</taxon>
    </lineage>
</organism>
<dbReference type="InterPro" id="IPR017853">
    <property type="entry name" value="GH"/>
</dbReference>
<dbReference type="InterPro" id="IPR048913">
    <property type="entry name" value="BetaGal_gal-bd"/>
</dbReference>
<dbReference type="Gene3D" id="3.20.20.80">
    <property type="entry name" value="Glycosidases"/>
    <property type="match status" value="1"/>
</dbReference>
<dbReference type="AlphaFoldDB" id="A0A3E3J212"/>
<dbReference type="InterPro" id="IPR008979">
    <property type="entry name" value="Galactose-bd-like_sf"/>
</dbReference>
<proteinExistence type="inferred from homology"/>
<dbReference type="EC" id="3.2.1.23" evidence="5"/>
<evidence type="ECO:0000259" key="10">
    <source>
        <dbReference type="Pfam" id="PF21467"/>
    </source>
</evidence>
<dbReference type="PANTHER" id="PTHR23421">
    <property type="entry name" value="BETA-GALACTOSIDASE RELATED"/>
    <property type="match status" value="1"/>
</dbReference>
<comment type="similarity">
    <text evidence="1 6">Belongs to the glycosyl hydrolase 35 family.</text>
</comment>
<dbReference type="Gene3D" id="2.60.120.260">
    <property type="entry name" value="Galactose-binding domain-like"/>
    <property type="match status" value="2"/>
</dbReference>
<evidence type="ECO:0000256" key="1">
    <source>
        <dbReference type="ARBA" id="ARBA00009809"/>
    </source>
</evidence>
<dbReference type="PROSITE" id="PS01182">
    <property type="entry name" value="GLYCOSYL_HYDROL_F35"/>
    <property type="match status" value="1"/>
</dbReference>
<dbReference type="RefSeq" id="WP_049942419.1">
    <property type="nucleotide sequence ID" value="NZ_CALBAU010000174.1"/>
</dbReference>
<dbReference type="Pfam" id="PF21467">
    <property type="entry name" value="BetaGal_gal-bd"/>
    <property type="match status" value="1"/>
</dbReference>
<dbReference type="InterPro" id="IPR048912">
    <property type="entry name" value="BetaGal1-like_ABD1"/>
</dbReference>
<dbReference type="InterPro" id="IPR001944">
    <property type="entry name" value="Glycoside_Hdrlase_35"/>
</dbReference>
<evidence type="ECO:0000256" key="4">
    <source>
        <dbReference type="PIRSR" id="PIRSR006336-1"/>
    </source>
</evidence>
<evidence type="ECO:0000256" key="2">
    <source>
        <dbReference type="ARBA" id="ARBA00022801"/>
    </source>
</evidence>
<evidence type="ECO:0000256" key="7">
    <source>
        <dbReference type="SAM" id="MobiDB-lite"/>
    </source>
</evidence>
<feature type="region of interest" description="Disordered" evidence="7">
    <location>
        <begin position="333"/>
        <end position="359"/>
    </location>
</feature>
<evidence type="ECO:0000313" key="12">
    <source>
        <dbReference type="Proteomes" id="UP000261166"/>
    </source>
</evidence>
<reference evidence="11 12" key="1">
    <citation type="submission" date="2018-08" db="EMBL/GenBank/DDBJ databases">
        <title>A genome reference for cultivated species of the human gut microbiota.</title>
        <authorList>
            <person name="Zou Y."/>
            <person name="Xue W."/>
            <person name="Luo G."/>
        </authorList>
    </citation>
    <scope>NUCLEOTIDE SEQUENCE [LARGE SCALE GENOMIC DNA]</scope>
    <source>
        <strain evidence="11 12">AF26-4BH</strain>
    </source>
</reference>
<evidence type="ECO:0000313" key="11">
    <source>
        <dbReference type="EMBL" id="RGE73397.1"/>
    </source>
</evidence>
<keyword evidence="2 5" id="KW-0378">Hydrolase</keyword>
<dbReference type="SUPFAM" id="SSF49785">
    <property type="entry name" value="Galactose-binding domain-like"/>
    <property type="match status" value="1"/>
</dbReference>
<dbReference type="Pfam" id="PF01301">
    <property type="entry name" value="Glyco_hydro_35"/>
    <property type="match status" value="1"/>
</dbReference>
<feature type="domain" description="Beta-galactosidase 1-like first all-beta" evidence="9">
    <location>
        <begin position="394"/>
        <end position="507"/>
    </location>
</feature>
<dbReference type="Proteomes" id="UP000261166">
    <property type="component" value="Unassembled WGS sequence"/>
</dbReference>
<dbReference type="GO" id="GO:0004565">
    <property type="term" value="F:beta-galactosidase activity"/>
    <property type="evidence" value="ECO:0007669"/>
    <property type="project" value="UniProtKB-EC"/>
</dbReference>